<dbReference type="InterPro" id="IPR018957">
    <property type="entry name" value="Znf_C3HC4_RING-type"/>
</dbReference>
<evidence type="ECO:0000256" key="8">
    <source>
        <dbReference type="ARBA" id="ARBA00022840"/>
    </source>
</evidence>
<dbReference type="InterPro" id="IPR017907">
    <property type="entry name" value="Znf_RING_CS"/>
</dbReference>
<keyword evidence="14" id="KW-1185">Reference proteome</keyword>
<evidence type="ECO:0000259" key="11">
    <source>
        <dbReference type="PROSITE" id="PS50089"/>
    </source>
</evidence>
<dbReference type="InterPro" id="IPR027417">
    <property type="entry name" value="P-loop_NTPase"/>
</dbReference>
<dbReference type="InterPro" id="IPR049730">
    <property type="entry name" value="SNF2/RAD54-like_C"/>
</dbReference>
<evidence type="ECO:0000259" key="13">
    <source>
        <dbReference type="PROSITE" id="PS51194"/>
    </source>
</evidence>
<dbReference type="Pfam" id="PF00097">
    <property type="entry name" value="zf-C3HC4"/>
    <property type="match status" value="1"/>
</dbReference>
<dbReference type="SMART" id="SM00184">
    <property type="entry name" value="RING"/>
    <property type="match status" value="1"/>
</dbReference>
<dbReference type="PROSITE" id="PS50089">
    <property type="entry name" value="ZF_RING_2"/>
    <property type="match status" value="1"/>
</dbReference>
<evidence type="ECO:0000313" key="14">
    <source>
        <dbReference type="Proteomes" id="UP000827889"/>
    </source>
</evidence>
<feature type="domain" description="Helicase C-terminal" evidence="13">
    <location>
        <begin position="903"/>
        <end position="1066"/>
    </location>
</feature>
<feature type="domain" description="RING-type" evidence="11">
    <location>
        <begin position="767"/>
        <end position="806"/>
    </location>
</feature>
<gene>
    <name evidence="15 16" type="primary">LOC115735560</name>
</gene>
<evidence type="ECO:0000256" key="3">
    <source>
        <dbReference type="ARBA" id="ARBA00022741"/>
    </source>
</evidence>
<dbReference type="SMART" id="SM00487">
    <property type="entry name" value="DEXDc"/>
    <property type="match status" value="1"/>
</dbReference>
<dbReference type="InterPro" id="IPR038718">
    <property type="entry name" value="SNF2-like_sf"/>
</dbReference>
<accession>A0ABM3HSS7</accession>
<feature type="region of interest" description="Disordered" evidence="10">
    <location>
        <begin position="372"/>
        <end position="424"/>
    </location>
</feature>
<evidence type="ECO:0000256" key="2">
    <source>
        <dbReference type="ARBA" id="ARBA00022723"/>
    </source>
</evidence>
<keyword evidence="8" id="KW-0067">ATP-binding</keyword>
<keyword evidence="3" id="KW-0547">Nucleotide-binding</keyword>
<keyword evidence="2" id="KW-0479">Metal-binding</keyword>
<protein>
    <submittedName>
        <fullName evidence="15 16">Helicase-like transcription factor CHR28 isoform X1</fullName>
    </submittedName>
</protein>
<dbReference type="Pfam" id="PF00271">
    <property type="entry name" value="Helicase_C"/>
    <property type="match status" value="1"/>
</dbReference>
<dbReference type="SUPFAM" id="SSF57850">
    <property type="entry name" value="RING/U-box"/>
    <property type="match status" value="1"/>
</dbReference>
<feature type="domain" description="Helicase ATP-binding" evidence="12">
    <location>
        <begin position="336"/>
        <end position="613"/>
    </location>
</feature>
<dbReference type="Proteomes" id="UP000827889">
    <property type="component" value="Chromosome 8"/>
</dbReference>
<dbReference type="Pfam" id="PF00176">
    <property type="entry name" value="SNF2-rel_dom"/>
    <property type="match status" value="1"/>
</dbReference>
<evidence type="ECO:0000313" key="15">
    <source>
        <dbReference type="RefSeq" id="XP_048139640.1"/>
    </source>
</evidence>
<name>A0ABM3HSS7_9MYRT</name>
<dbReference type="Gene3D" id="3.40.50.300">
    <property type="entry name" value="P-loop containing nucleotide triphosphate hydrolases"/>
    <property type="match status" value="1"/>
</dbReference>
<dbReference type="PROSITE" id="PS00518">
    <property type="entry name" value="ZF_RING_1"/>
    <property type="match status" value="1"/>
</dbReference>
<dbReference type="SMART" id="SM00490">
    <property type="entry name" value="HELICc"/>
    <property type="match status" value="1"/>
</dbReference>
<dbReference type="SUPFAM" id="SSF52540">
    <property type="entry name" value="P-loop containing nucleoside triphosphate hydrolases"/>
    <property type="match status" value="2"/>
</dbReference>
<evidence type="ECO:0000256" key="1">
    <source>
        <dbReference type="ARBA" id="ARBA00008438"/>
    </source>
</evidence>
<dbReference type="RefSeq" id="XP_048139641.1">
    <property type="nucleotide sequence ID" value="XM_048283684.1"/>
</dbReference>
<dbReference type="PANTHER" id="PTHR45626">
    <property type="entry name" value="TRANSCRIPTION TERMINATION FACTOR 2-RELATED"/>
    <property type="match status" value="1"/>
</dbReference>
<evidence type="ECO:0000256" key="9">
    <source>
        <dbReference type="PROSITE-ProRule" id="PRU00175"/>
    </source>
</evidence>
<dbReference type="PROSITE" id="PS51192">
    <property type="entry name" value="HELICASE_ATP_BIND_1"/>
    <property type="match status" value="1"/>
</dbReference>
<dbReference type="CDD" id="cd18008">
    <property type="entry name" value="DEXDc_SHPRH-like"/>
    <property type="match status" value="1"/>
</dbReference>
<dbReference type="InterPro" id="IPR001650">
    <property type="entry name" value="Helicase_C-like"/>
</dbReference>
<keyword evidence="7" id="KW-0862">Zinc</keyword>
<comment type="similarity">
    <text evidence="1">Belongs to the SNF2/RAD54 helicase family. RAD16 subfamily.</text>
</comment>
<dbReference type="CDD" id="cd18793">
    <property type="entry name" value="SF2_C_SNF"/>
    <property type="match status" value="1"/>
</dbReference>
<evidence type="ECO:0000256" key="10">
    <source>
        <dbReference type="SAM" id="MobiDB-lite"/>
    </source>
</evidence>
<keyword evidence="4 9" id="KW-0863">Zinc-finger</keyword>
<dbReference type="Gene3D" id="3.30.40.10">
    <property type="entry name" value="Zinc/RING finger domain, C3HC4 (zinc finger)"/>
    <property type="match status" value="1"/>
</dbReference>
<reference evidence="15 16" key="1">
    <citation type="submission" date="2025-05" db="UniProtKB">
        <authorList>
            <consortium name="RefSeq"/>
        </authorList>
    </citation>
    <scope>IDENTIFICATION</scope>
    <source>
        <tissue evidence="15 16">Leaf</tissue>
    </source>
</reference>
<dbReference type="InterPro" id="IPR013083">
    <property type="entry name" value="Znf_RING/FYVE/PHD"/>
</dbReference>
<evidence type="ECO:0000256" key="6">
    <source>
        <dbReference type="ARBA" id="ARBA00022806"/>
    </source>
</evidence>
<evidence type="ECO:0000256" key="5">
    <source>
        <dbReference type="ARBA" id="ARBA00022801"/>
    </source>
</evidence>
<keyword evidence="5" id="KW-0378">Hydrolase</keyword>
<organism evidence="14 16">
    <name type="scientific">Rhodamnia argentea</name>
    <dbReference type="NCBI Taxonomy" id="178133"/>
    <lineage>
        <taxon>Eukaryota</taxon>
        <taxon>Viridiplantae</taxon>
        <taxon>Streptophyta</taxon>
        <taxon>Embryophyta</taxon>
        <taxon>Tracheophyta</taxon>
        <taxon>Spermatophyta</taxon>
        <taxon>Magnoliopsida</taxon>
        <taxon>eudicotyledons</taxon>
        <taxon>Gunneridae</taxon>
        <taxon>Pentapetalae</taxon>
        <taxon>rosids</taxon>
        <taxon>malvids</taxon>
        <taxon>Myrtales</taxon>
        <taxon>Myrtaceae</taxon>
        <taxon>Myrtoideae</taxon>
        <taxon>Myrteae</taxon>
        <taxon>Australasian group</taxon>
        <taxon>Rhodamnia</taxon>
    </lineage>
</organism>
<dbReference type="PANTHER" id="PTHR45626:SF24">
    <property type="entry name" value="HELICASE-LIKE TRANSCRIPTION FACTOR CHR28-RELATED"/>
    <property type="match status" value="1"/>
</dbReference>
<evidence type="ECO:0000256" key="4">
    <source>
        <dbReference type="ARBA" id="ARBA00022771"/>
    </source>
</evidence>
<feature type="region of interest" description="Disordered" evidence="10">
    <location>
        <begin position="66"/>
        <end position="119"/>
    </location>
</feature>
<dbReference type="InterPro" id="IPR050628">
    <property type="entry name" value="SNF2_RAD54_helicase_TF"/>
</dbReference>
<proteinExistence type="inferred from homology"/>
<evidence type="ECO:0000256" key="7">
    <source>
        <dbReference type="ARBA" id="ARBA00022833"/>
    </source>
</evidence>
<evidence type="ECO:0000313" key="16">
    <source>
        <dbReference type="RefSeq" id="XP_048139641.1"/>
    </source>
</evidence>
<dbReference type="RefSeq" id="XP_048139640.1">
    <property type="nucleotide sequence ID" value="XM_048283683.1"/>
</dbReference>
<dbReference type="InterPro" id="IPR001841">
    <property type="entry name" value="Znf_RING"/>
</dbReference>
<dbReference type="InterPro" id="IPR000330">
    <property type="entry name" value="SNF2_N"/>
</dbReference>
<evidence type="ECO:0000259" key="12">
    <source>
        <dbReference type="PROSITE" id="PS51192"/>
    </source>
</evidence>
<sequence length="1071" mass="118318">MTYASDHGDHLCNSNDSMWRCFLLIRWISRFFADLQVCSLISSCSSFAAKRERCGKLRSSKLAMDPIEISSSDSETEVEDSGRSGTAQDRRVLPPWDSSLTSGASARRPETATSGSSLRYVPHVKVHANSSFSDGIGSSAQSSQDDDVRYFPENGHSALPSAINSRISISPTGDYERLSSQQALKRTLPSSFRPHVLTNKANLYEENGDNICINDINGNSSRPISTDSKSYMRDHWSRNPDDDVIMIENKSSRILPPSIMPAKSVSAAQVAGSSDPIFHSGIGDERMSKDDERLIYQAALEDLNQPKMEANLPDGLLSVPLLRHQKIALAWMLQKETRSLHCLGGILADDQGLGKTISMIALIQMQRYLQSKSKSESMPNPKTEALNLDDDDDNGNNALNNSQVPAESKDSKPVPEVSTSTHAFSKRRPAGGTLVVCPASVLRQWARELDEKVAGAAKLKVLVYHGGTRTKDPVELATYDVVVTTYAIVTIEVPKQPVVDEDDAEERNGEAYGLSPEFSASKKRKKAINVSKKGKKGRTGFDSSSFDCSSGALARVGWLRVILDEAQTIKNHRTQVARACCSLRAKTRWCLSGTPIQNSIDDLYSYFRFLRYEPYAAYKSFCTTIKIPISRNSLHGYKKLQAILRAIMLRRTKGTLIDGEPIITLPPKSICLATVDFSKEERDFYTQLELDSRMQFKAYAAAGTVKQNYANILLMLLRLRQACDHPLLVNGYTSDYLGNFSLQTAKKLPRNKLTNLLDCLETSLSTCTSCNDTPDHPVVTICGHVFCYQCVSEYLNGDDNTCPAHRCKEPLGPDVVFSKAILRSCVLGDSENGSTSSQRADKSLIMEHEFSSAKIKALLEILRAQCRGKSADAELHGPIDCDDESLYENTGTADSTCRVKAVKHTAVYSSSPPEGPIKAIVFSQWTSMLNLVEQNMVQCGIPYRRLDGTMTLAARDKAVKEFNTDPEVIVMLMSLKAGNLGLNMVAACHVILLDLWWNPTTEDQAIDRAHRIGQTRPVTVSRITIKDTVEDRILALQEEKRKMVASAFGEDQGGSAATRLTVEDLKYLFLL</sequence>
<keyword evidence="6" id="KW-0347">Helicase</keyword>
<dbReference type="PROSITE" id="PS51194">
    <property type="entry name" value="HELICASE_CTER"/>
    <property type="match status" value="1"/>
</dbReference>
<dbReference type="GeneID" id="115735560"/>
<dbReference type="Gene3D" id="3.40.50.10810">
    <property type="entry name" value="Tandem AAA-ATPase domain"/>
    <property type="match status" value="3"/>
</dbReference>
<dbReference type="InterPro" id="IPR014001">
    <property type="entry name" value="Helicase_ATP-bd"/>
</dbReference>